<evidence type="ECO:0000256" key="1">
    <source>
        <dbReference type="SAM" id="MobiDB-lite"/>
    </source>
</evidence>
<evidence type="ECO:0000313" key="2">
    <source>
        <dbReference type="EMBL" id="SDZ35217.1"/>
    </source>
</evidence>
<reference evidence="3" key="1">
    <citation type="submission" date="2016-10" db="EMBL/GenBank/DDBJ databases">
        <authorList>
            <person name="Varghese N."/>
            <person name="Submissions S."/>
        </authorList>
    </citation>
    <scope>NUCLEOTIDE SEQUENCE [LARGE SCALE GENOMIC DNA]</scope>
    <source>
        <strain evidence="3">DSM 100420</strain>
    </source>
</reference>
<name>A0A1H3SBY0_9RHOB</name>
<dbReference type="Proteomes" id="UP000198914">
    <property type="component" value="Unassembled WGS sequence"/>
</dbReference>
<dbReference type="AlphaFoldDB" id="A0A1H3SBY0"/>
<sequence length="60" mass="6954">MDTIDIEERSPSRKESGKMPPIREDAGRAPQHRHCEDSSQGDRRHRVLDLEEDLFNNVPV</sequence>
<accession>A0A1H3SBY0</accession>
<feature type="region of interest" description="Disordered" evidence="1">
    <location>
        <begin position="1"/>
        <end position="60"/>
    </location>
</feature>
<keyword evidence="3" id="KW-1185">Reference proteome</keyword>
<evidence type="ECO:0000313" key="3">
    <source>
        <dbReference type="Proteomes" id="UP000198914"/>
    </source>
</evidence>
<organism evidence="2 3">
    <name type="scientific">Jannaschia faecimaris</name>
    <dbReference type="NCBI Taxonomy" id="1244108"/>
    <lineage>
        <taxon>Bacteria</taxon>
        <taxon>Pseudomonadati</taxon>
        <taxon>Pseudomonadota</taxon>
        <taxon>Alphaproteobacteria</taxon>
        <taxon>Rhodobacterales</taxon>
        <taxon>Roseobacteraceae</taxon>
        <taxon>Jannaschia</taxon>
    </lineage>
</organism>
<protein>
    <submittedName>
        <fullName evidence="2">Uncharacterized protein</fullName>
    </submittedName>
</protein>
<proteinExistence type="predicted"/>
<feature type="compositionally biased region" description="Basic and acidic residues" evidence="1">
    <location>
        <begin position="1"/>
        <end position="42"/>
    </location>
</feature>
<dbReference type="EMBL" id="FNPX01000011">
    <property type="protein sequence ID" value="SDZ35217.1"/>
    <property type="molecule type" value="Genomic_DNA"/>
</dbReference>
<gene>
    <name evidence="2" type="ORF">SAMN05444004_11163</name>
</gene>